<keyword evidence="1" id="KW-0472">Membrane</keyword>
<dbReference type="EMBL" id="LR025743">
    <property type="protein sequence ID" value="VBB15568.1"/>
    <property type="molecule type" value="Genomic_DNA"/>
</dbReference>
<dbReference type="GeneID" id="71058182"/>
<sequence length="103" mass="11228">MSDSEESKKQTHPLTLIGFGWLLFVVGLPCWALLSDALQVLDRFAEWPKMAGIAGVPVPLLFVAAWKHDARRTGEIGWLMLGWSIGAGMAWLAIFIGSLAPHG</sequence>
<evidence type="ECO:0000313" key="3">
    <source>
        <dbReference type="Proteomes" id="UP000268684"/>
    </source>
</evidence>
<feature type="transmembrane region" description="Helical" evidence="1">
    <location>
        <begin position="78"/>
        <end position="100"/>
    </location>
</feature>
<organism evidence="2 3">
    <name type="scientific">Burkholderia stabilis</name>
    <dbReference type="NCBI Taxonomy" id="95485"/>
    <lineage>
        <taxon>Bacteria</taxon>
        <taxon>Pseudomonadati</taxon>
        <taxon>Pseudomonadota</taxon>
        <taxon>Betaproteobacteria</taxon>
        <taxon>Burkholderiales</taxon>
        <taxon>Burkholderiaceae</taxon>
        <taxon>Burkholderia</taxon>
        <taxon>Burkholderia cepacia complex</taxon>
    </lineage>
</organism>
<keyword evidence="1" id="KW-0812">Transmembrane</keyword>
<dbReference type="Proteomes" id="UP000268684">
    <property type="component" value="Chromosome II"/>
</dbReference>
<evidence type="ECO:0000256" key="1">
    <source>
        <dbReference type="SAM" id="Phobius"/>
    </source>
</evidence>
<evidence type="ECO:0000313" key="2">
    <source>
        <dbReference type="EMBL" id="VBB15568.1"/>
    </source>
</evidence>
<feature type="transmembrane region" description="Helical" evidence="1">
    <location>
        <begin position="47"/>
        <end position="66"/>
    </location>
</feature>
<accession>A0AAJ5NCC1</accession>
<name>A0AAJ5NCC1_9BURK</name>
<keyword evidence="1" id="KW-1133">Transmembrane helix</keyword>
<dbReference type="RefSeq" id="WP_122170960.1">
    <property type="nucleotide sequence ID" value="NZ_CBCORX010000005.1"/>
</dbReference>
<evidence type="ECO:0008006" key="4">
    <source>
        <dbReference type="Google" id="ProtNLM"/>
    </source>
</evidence>
<feature type="transmembrane region" description="Helical" evidence="1">
    <location>
        <begin position="12"/>
        <end position="35"/>
    </location>
</feature>
<proteinExistence type="predicted"/>
<gene>
    <name evidence="2" type="ORF">BSTAB16_5764</name>
</gene>
<dbReference type="AlphaFoldDB" id="A0AAJ5NCC1"/>
<reference evidence="2 3" key="1">
    <citation type="submission" date="2017-11" db="EMBL/GenBank/DDBJ databases">
        <authorList>
            <person name="Seth-Smith MB H."/>
        </authorList>
    </citation>
    <scope>NUCLEOTIDE SEQUENCE [LARGE SCALE GENOMIC DNA]</scope>
    <source>
        <strain evidence="2">E</strain>
    </source>
</reference>
<protein>
    <recommendedName>
        <fullName evidence="4">Transmembrane protein</fullName>
    </recommendedName>
</protein>
<keyword evidence="3" id="KW-1185">Reference proteome</keyword>